<feature type="transmembrane region" description="Helical" evidence="1">
    <location>
        <begin position="6"/>
        <end position="27"/>
    </location>
</feature>
<name>Q73QZ6_TREDE</name>
<accession>Q73QZ6</accession>
<sequence length="60" mass="7323">MLIFLIQMRYGCIIVLIYSLFLFFPEFHRVHFSCHISHIMLYHFFSIITIFIINGSYYLV</sequence>
<feature type="transmembrane region" description="Helical" evidence="1">
    <location>
        <begin position="39"/>
        <end position="59"/>
    </location>
</feature>
<dbReference type="HOGENOM" id="CLU_2940465_0_0_12"/>
<dbReference type="KEGG" id="tde:TDE_0297"/>
<organism evidence="2 3">
    <name type="scientific">Treponema denticola (strain ATCC 35405 / DSM 14222 / CIP 103919 / JCM 8153 / KCTC 15104)</name>
    <dbReference type="NCBI Taxonomy" id="243275"/>
    <lineage>
        <taxon>Bacteria</taxon>
        <taxon>Pseudomonadati</taxon>
        <taxon>Spirochaetota</taxon>
        <taxon>Spirochaetia</taxon>
        <taxon>Spirochaetales</taxon>
        <taxon>Treponemataceae</taxon>
        <taxon>Treponema</taxon>
    </lineage>
</organism>
<evidence type="ECO:0000256" key="1">
    <source>
        <dbReference type="SAM" id="Phobius"/>
    </source>
</evidence>
<reference evidence="2 3" key="1">
    <citation type="journal article" date="2004" name="Proc. Natl. Acad. Sci. U.S.A.">
        <title>Comparison of the genome of the oral pathogen Treponema denticola with other spirochete genomes.</title>
        <authorList>
            <person name="Seshadri R."/>
            <person name="Myers G.S."/>
            <person name="Tettelin H."/>
            <person name="Eisen J.A."/>
            <person name="Heidelberg J.F."/>
            <person name="Dodson R.J."/>
            <person name="Davidsen T.M."/>
            <person name="DeBoy R.T."/>
            <person name="Fouts D.E."/>
            <person name="Haft D.H."/>
            <person name="Selengut J."/>
            <person name="Ren Q."/>
            <person name="Brinkac L.M."/>
            <person name="Madupu R."/>
            <person name="Kolonay J."/>
            <person name="Durkin S.A."/>
            <person name="Daugherty S.C."/>
            <person name="Shetty J."/>
            <person name="Shvartsbeyn A."/>
            <person name="Gebregeorgis E."/>
            <person name="Geer K."/>
            <person name="Tsegaye G."/>
            <person name="Malek J."/>
            <person name="Ayodeji B."/>
            <person name="Shatsman S."/>
            <person name="McLeod M.P."/>
            <person name="Smajs D."/>
            <person name="Howell J.K."/>
            <person name="Pal S."/>
            <person name="Amin A."/>
            <person name="Vashisth P."/>
            <person name="McNeill T.Z."/>
            <person name="Xiang Q."/>
            <person name="Sodergren E."/>
            <person name="Baca E."/>
            <person name="Weinstock G.M."/>
            <person name="Norris S.J."/>
            <person name="Fraser C.M."/>
            <person name="Paulsen I.T."/>
        </authorList>
    </citation>
    <scope>NUCLEOTIDE SEQUENCE [LARGE SCALE GENOMIC DNA]</scope>
    <source>
        <strain evidence="3">ATCC 35405 / DSM 14222 / CIP 103919 / JCM 8153 / KCTC 15104</strain>
    </source>
</reference>
<dbReference type="AlphaFoldDB" id="Q73QZ6"/>
<proteinExistence type="predicted"/>
<keyword evidence="3" id="KW-1185">Reference proteome</keyword>
<keyword evidence="1" id="KW-0812">Transmembrane</keyword>
<gene>
    <name evidence="2" type="ordered locus">TDE_0297</name>
</gene>
<keyword evidence="1" id="KW-0472">Membrane</keyword>
<keyword evidence="1" id="KW-1133">Transmembrane helix</keyword>
<dbReference type="EMBL" id="AE017226">
    <property type="protein sequence ID" value="AAS10792.1"/>
    <property type="molecule type" value="Genomic_DNA"/>
</dbReference>
<evidence type="ECO:0000313" key="3">
    <source>
        <dbReference type="Proteomes" id="UP000008212"/>
    </source>
</evidence>
<dbReference type="PaxDb" id="243275-TDE_0297"/>
<dbReference type="Proteomes" id="UP000008212">
    <property type="component" value="Chromosome"/>
</dbReference>
<protein>
    <submittedName>
        <fullName evidence="2">Uncharacterized protein</fullName>
    </submittedName>
</protein>
<dbReference type="STRING" id="243275.TDE_0297"/>
<evidence type="ECO:0000313" key="2">
    <source>
        <dbReference type="EMBL" id="AAS10792.1"/>
    </source>
</evidence>